<keyword evidence="3" id="KW-1185">Reference proteome</keyword>
<dbReference type="SUPFAM" id="SSF49313">
    <property type="entry name" value="Cadherin-like"/>
    <property type="match status" value="1"/>
</dbReference>
<proteinExistence type="predicted"/>
<feature type="domain" description="Cadherin-like" evidence="1">
    <location>
        <begin position="561"/>
        <end position="655"/>
    </location>
</feature>
<dbReference type="Gene3D" id="2.60.40.2810">
    <property type="match status" value="1"/>
</dbReference>
<dbReference type="InterPro" id="IPR013783">
    <property type="entry name" value="Ig-like_fold"/>
</dbReference>
<dbReference type="Pfam" id="PF17892">
    <property type="entry name" value="Cadherin_5"/>
    <property type="match status" value="1"/>
</dbReference>
<reference evidence="2 3" key="1">
    <citation type="submission" date="2019-02" db="EMBL/GenBank/DDBJ databases">
        <title>Deep-cultivation of Planctomycetes and their phenomic and genomic characterization uncovers novel biology.</title>
        <authorList>
            <person name="Wiegand S."/>
            <person name="Jogler M."/>
            <person name="Boedeker C."/>
            <person name="Pinto D."/>
            <person name="Vollmers J."/>
            <person name="Rivas-Marin E."/>
            <person name="Kohn T."/>
            <person name="Peeters S.H."/>
            <person name="Heuer A."/>
            <person name="Rast P."/>
            <person name="Oberbeckmann S."/>
            <person name="Bunk B."/>
            <person name="Jeske O."/>
            <person name="Meyerdierks A."/>
            <person name="Storesund J.E."/>
            <person name="Kallscheuer N."/>
            <person name="Luecker S."/>
            <person name="Lage O.M."/>
            <person name="Pohl T."/>
            <person name="Merkel B.J."/>
            <person name="Hornburger P."/>
            <person name="Mueller R.-W."/>
            <person name="Bruemmer F."/>
            <person name="Labrenz M."/>
            <person name="Spormann A.M."/>
            <person name="Op Den Camp H."/>
            <person name="Overmann J."/>
            <person name="Amann R."/>
            <person name="Jetten M.S.M."/>
            <person name="Mascher T."/>
            <person name="Medema M.H."/>
            <person name="Devos D.P."/>
            <person name="Kaster A.-K."/>
            <person name="Ovreas L."/>
            <person name="Rohde M."/>
            <person name="Galperin M.Y."/>
            <person name="Jogler C."/>
        </authorList>
    </citation>
    <scope>NUCLEOTIDE SEQUENCE [LARGE SCALE GENOMIC DNA]</scope>
    <source>
        <strain evidence="2 3">Pla100</strain>
    </source>
</reference>
<evidence type="ECO:0000313" key="2">
    <source>
        <dbReference type="EMBL" id="TWU03197.1"/>
    </source>
</evidence>
<dbReference type="Gene3D" id="2.60.40.10">
    <property type="entry name" value="Immunoglobulins"/>
    <property type="match status" value="1"/>
</dbReference>
<dbReference type="Pfam" id="PF05345">
    <property type="entry name" value="He_PIG"/>
    <property type="match status" value="1"/>
</dbReference>
<protein>
    <recommendedName>
        <fullName evidence="1">Cadherin-like domain-containing protein</fullName>
    </recommendedName>
</protein>
<comment type="caution">
    <text evidence="2">The sequence shown here is derived from an EMBL/GenBank/DDBJ whole genome shotgun (WGS) entry which is preliminary data.</text>
</comment>
<dbReference type="Proteomes" id="UP000316213">
    <property type="component" value="Unassembled WGS sequence"/>
</dbReference>
<dbReference type="GO" id="GO:0005509">
    <property type="term" value="F:calcium ion binding"/>
    <property type="evidence" value="ECO:0007669"/>
    <property type="project" value="InterPro"/>
</dbReference>
<dbReference type="InterPro" id="IPR015919">
    <property type="entry name" value="Cadherin-like_sf"/>
</dbReference>
<name>A0A5C6AUQ1_9BACT</name>
<organism evidence="2 3">
    <name type="scientific">Neorhodopirellula pilleata</name>
    <dbReference type="NCBI Taxonomy" id="2714738"/>
    <lineage>
        <taxon>Bacteria</taxon>
        <taxon>Pseudomonadati</taxon>
        <taxon>Planctomycetota</taxon>
        <taxon>Planctomycetia</taxon>
        <taxon>Pirellulales</taxon>
        <taxon>Pirellulaceae</taxon>
        <taxon>Neorhodopirellula</taxon>
    </lineage>
</organism>
<evidence type="ECO:0000259" key="1">
    <source>
        <dbReference type="Pfam" id="PF17892"/>
    </source>
</evidence>
<dbReference type="InterPro" id="IPR041690">
    <property type="entry name" value="Cadherin_5"/>
</dbReference>
<accession>A0A5C6AUQ1</accession>
<dbReference type="Pfam" id="PF17963">
    <property type="entry name" value="Big_9"/>
    <property type="match status" value="1"/>
</dbReference>
<dbReference type="RefSeq" id="WP_146575767.1">
    <property type="nucleotide sequence ID" value="NZ_SJPM01000001.1"/>
</dbReference>
<dbReference type="GO" id="GO:0016020">
    <property type="term" value="C:membrane"/>
    <property type="evidence" value="ECO:0007669"/>
    <property type="project" value="InterPro"/>
</dbReference>
<dbReference type="EMBL" id="SJPM01000001">
    <property type="protein sequence ID" value="TWU03197.1"/>
    <property type="molecule type" value="Genomic_DNA"/>
</dbReference>
<sequence length="2405" mass="250398">MKFPFCDMMGHPLMRSRQRTRQQTRPRISKRRLLVQNLEDRHLLAVGGFTINLNGSGNVDLFDPNGGGLIQQGYFNGIGGNGGDVGTSIGTSNTPGANNRDPLAVDDTATVGEDGPPLVIPFDDLLVNDTDPDPDNVLSILAFGNVGTVGNLTLDAQARTISYDPNNQFESLNVGQTATDVFEYLLSDGNGGQAAGQVTVTITGVNDAPTVTGAATSTADEGNPLTNSGTYGDVDAGATVTLTADVGTVVDNNDGTWAWSVTTTDDVVGQTVTVTATDEHSAATEFQFSITVNNVAPLVAATSASITVDEGQTANNTGTYSDVVADTVALTASVGNIVDNNDGTWSWSLSTTDGPDDTQTVTITATDDDGGITTTTFDLIVNNAVPIVAADTASVTVDEGQTANNTGTYFDVSTDTVALTASVGNIVDNNDGTWSWSLISTDGPDDTQTVTITATDSDGGLSTTTFDLIVNNAVPVVAADSASVTVDEGQTANNTGTYSDIATDTVALTASVGNIVDNNDGTWSWSLNTTDGPDESQTVTITATDSDGGIATTTFSLTVGNIAPIAQAKTINVLGNVPVTLPLSHLLVGATDVGDDVISFDSIDDASTSGTVVVDVPNQTFTYTPVTGASGTDSFLFTVIDSDGLTHQETATIQIGPSLWVIDNSAAPGGTGTMLSPFDSFAAVNDDGNDPDAPGDIIFVVGTGVNYDTSQGVGDSLGFEFEEDQFLVGSGIPGMTLEAFLTGQGIAIPTGTASLPATDGTSPLIFSSTGDVTTAASGNTVAGVTLDPQNSAGIAGDGVDDLVVQFTIIITSGGGNDNEGIRLSNVTGTIRLSGVQIQSQNGQSVNGTAIQIDGGTASFELDDVDIDQDGGSLIEILNTVASTFVFDENSQLTLRGSNEAAVTITGNTGGTVQLNNAGLSADTTALVTFNITGNTGLQASTPVNDAPEFTLPSTSLQTLEDGGPQSLVIATEITPGLDATEAAQTVTFINVSADDPSLFAVQPAIASDGTLTFTLAGDAVGTATVSVQLQDDGGTADGGIDTSETQTFTIEIIPVNDAPQFTIAGDPLTVAEDSESQTVNALATVTSVGPLNESTQTAVFEITGNSNPALFAVLPAIDAAGNLTYTPAENANGIAEVTMVARDNGGTLNGGVDTSVPQTFTITISPAINDAPTFDLVSDIAGDLYDGIQTATLVTNLSAGPSDESGQTVTLSVSVDTGGAFFSQAPTIASNGEITFEPNGVGQATLTVTATDDGGTANGGISSTSQSFTITIGERNREPVLAAIDDLTGDESSLITFNATATDQNLADTLTFSLDGNEPSGAAISPEGVFTWTPDEQQTGVHTFDVIVSDGAASDSQTITITVNEILPASTSQAEMFAGLAQERVSEGDPSWLAVFELQLQQAEFGVASAVYVLLPGASSYLSADTYIYHVDHDNDQGTPNVDLAEAYIEVEQTQLSDQEFRTLVHGDWTVLIDYDGNFDPLSPADDFNDAKFTIDYDFDTAAANFVAEEVTVVNDSFDNGADNDGVPTGWSILFAGEFSTSDGAVELNDIIGDDESPVLLSDASFDPAGKQIELASSIESISERDSAMIGLYNETAQTGVVAEVVRLNATTASLSVNLFDILSDTEETVVLTNSLAYDGTTLDLQFTFDEAAFRVTANGLDSGPHSFEANFVELDPTILGTSVRPLLASVSDEHTEPNELSGPAGSIIFGSLNVTTRSGQPQVTITSPVVLTDTNPVEMTWDVSDGPFDELDAKVVLDDDTEVFYAELDSSDRSVTTSTLPISTPLFAEVVAVDLGVGFVGQPQTANGFAELPWAPLDGSAIPDQWSPVEDATGSIHRIPFQIELPPFASFDMAIEYIEPPGVDPFYQAILDLNLNDDRVSYLTTIEMTTPDNETNFQFGNYLSADFEPAENQSAEDFIASLGGTYTFDVDFENDGNVDESFAVTVDVSGITTSTFLDTAVINSPAQSATLASGSRSVAIQWDAVAGADGYFAGVNDYTAVETTSESRNVEIGNLPTEQSMLAFVGAYVALDVATVNAGNLTIETRVVATTFTGNDFEIEPTFTAVSSGSSVGTHGGGASTVGGVSFEFVSLSEDAQFNADYLTPDEPYGLEALAGVPEEDQTGLNGNGFDFTGETFQAWDLSLVDTAGTADVTTFTHVDLTFRYDSSLLDQWHSELSSDQIEEDLYLFQYDSFSGTWDAVPLTGRDTNNDTLTARIDEMSLLILGHDLFGPGITSFDPLTAAATATSDTCHAVLSNEQLAPIVAEAIERLAATGLNGEQIEQLRSTPVEIADLEDDLLGLASPDSIQIDINAANHGWYVDPTPSVDDDNQSDENFADSMDLLTVIMHEMNHVLGHVEHSEIADDLMNAVLPTGTRRLPDGPTSQPMSSELVDEALADLIRVQQ</sequence>
<dbReference type="OrthoDB" id="291823at2"/>
<gene>
    <name evidence="2" type="ORF">Pla100_01150</name>
</gene>
<evidence type="ECO:0000313" key="3">
    <source>
        <dbReference type="Proteomes" id="UP000316213"/>
    </source>
</evidence>